<dbReference type="Proteomes" id="UP000192223">
    <property type="component" value="Unplaced"/>
</dbReference>
<dbReference type="InterPro" id="IPR000618">
    <property type="entry name" value="Insect_cuticle"/>
</dbReference>
<feature type="chain" id="PRO_5010716407" evidence="3">
    <location>
        <begin position="19"/>
        <end position="223"/>
    </location>
</feature>
<proteinExistence type="predicted"/>
<evidence type="ECO:0000313" key="5">
    <source>
        <dbReference type="RefSeq" id="XP_018322292.1"/>
    </source>
</evidence>
<evidence type="ECO:0000256" key="2">
    <source>
        <dbReference type="PROSITE-ProRule" id="PRU00497"/>
    </source>
</evidence>
<evidence type="ECO:0000256" key="1">
    <source>
        <dbReference type="ARBA" id="ARBA00022460"/>
    </source>
</evidence>
<dbReference type="GO" id="GO:0005615">
    <property type="term" value="C:extracellular space"/>
    <property type="evidence" value="ECO:0007669"/>
    <property type="project" value="TreeGrafter"/>
</dbReference>
<dbReference type="GO" id="GO:0031012">
    <property type="term" value="C:extracellular matrix"/>
    <property type="evidence" value="ECO:0007669"/>
    <property type="project" value="TreeGrafter"/>
</dbReference>
<feature type="signal peptide" evidence="3">
    <location>
        <begin position="1"/>
        <end position="18"/>
    </location>
</feature>
<dbReference type="InParanoid" id="A0A1W4WP94"/>
<dbReference type="PROSITE" id="PS51155">
    <property type="entry name" value="CHIT_BIND_RR_2"/>
    <property type="match status" value="1"/>
</dbReference>
<dbReference type="PANTHER" id="PTHR12236:SF75">
    <property type="entry name" value="CUTICULAR PROTEIN 62BB, ISOFORM A"/>
    <property type="match status" value="1"/>
</dbReference>
<keyword evidence="3" id="KW-0732">Signal</keyword>
<dbReference type="PANTHER" id="PTHR12236">
    <property type="entry name" value="STRUCTURAL CONTITUENT OF CUTICLE"/>
    <property type="match status" value="1"/>
</dbReference>
<dbReference type="InterPro" id="IPR031311">
    <property type="entry name" value="CHIT_BIND_RR_consensus"/>
</dbReference>
<dbReference type="AlphaFoldDB" id="A0A1W4WP94"/>
<dbReference type="KEGG" id="apln:108735007"/>
<protein>
    <submittedName>
        <fullName evidence="5">Cuticle protein 7</fullName>
    </submittedName>
</protein>
<keyword evidence="4" id="KW-1185">Reference proteome</keyword>
<dbReference type="RefSeq" id="XP_018322292.1">
    <property type="nucleotide sequence ID" value="XM_018466790.1"/>
</dbReference>
<organism evidence="4 5">
    <name type="scientific">Agrilus planipennis</name>
    <name type="common">Emerald ash borer</name>
    <name type="synonym">Agrilus marcopoli</name>
    <dbReference type="NCBI Taxonomy" id="224129"/>
    <lineage>
        <taxon>Eukaryota</taxon>
        <taxon>Metazoa</taxon>
        <taxon>Ecdysozoa</taxon>
        <taxon>Arthropoda</taxon>
        <taxon>Hexapoda</taxon>
        <taxon>Insecta</taxon>
        <taxon>Pterygota</taxon>
        <taxon>Neoptera</taxon>
        <taxon>Endopterygota</taxon>
        <taxon>Coleoptera</taxon>
        <taxon>Polyphaga</taxon>
        <taxon>Elateriformia</taxon>
        <taxon>Buprestoidea</taxon>
        <taxon>Buprestidae</taxon>
        <taxon>Agrilinae</taxon>
        <taxon>Agrilus</taxon>
    </lineage>
</organism>
<sequence>MVFAQLFIFAVAVAATKAGVIGGVASSYSSGAGPVAPLGFGGAGHVGFGGAGHLGYGAGHLGVGHIAGPSALGHGGVFGAGPALALGGLGHGGLDTYAYPKYSYNYGVADGLTGDQKSQHEVRDGGVVKGQYSLVEPDGSVRVVDYAADDVNGFNAVVKKIGPSLHAAPVHAAPVIAAPLAAGHGFAGAGYGAGLGAGLGAGHGYLGGGAGHGFLGKGYGHPW</sequence>
<dbReference type="GO" id="GO:0042302">
    <property type="term" value="F:structural constituent of cuticle"/>
    <property type="evidence" value="ECO:0007669"/>
    <property type="project" value="UniProtKB-UniRule"/>
</dbReference>
<dbReference type="Pfam" id="PF00379">
    <property type="entry name" value="Chitin_bind_4"/>
    <property type="match status" value="1"/>
</dbReference>
<dbReference type="PRINTS" id="PR00947">
    <property type="entry name" value="CUTICLE"/>
</dbReference>
<keyword evidence="1 2" id="KW-0193">Cuticle</keyword>
<dbReference type="STRING" id="224129.A0A1W4WP94"/>
<dbReference type="OrthoDB" id="7789829at2759"/>
<dbReference type="InterPro" id="IPR051217">
    <property type="entry name" value="Insect_Cuticle_Struc_Prot"/>
</dbReference>
<reference evidence="5" key="1">
    <citation type="submission" date="2025-08" db="UniProtKB">
        <authorList>
            <consortium name="RefSeq"/>
        </authorList>
    </citation>
    <scope>IDENTIFICATION</scope>
    <source>
        <tissue evidence="5">Entire body</tissue>
    </source>
</reference>
<gene>
    <name evidence="5" type="primary">LOC108735007</name>
</gene>
<evidence type="ECO:0000256" key="3">
    <source>
        <dbReference type="SAM" id="SignalP"/>
    </source>
</evidence>
<name>A0A1W4WP94_AGRPL</name>
<accession>A0A1W4WP94</accession>
<dbReference type="GeneID" id="108735007"/>
<evidence type="ECO:0000313" key="4">
    <source>
        <dbReference type="Proteomes" id="UP000192223"/>
    </source>
</evidence>
<dbReference type="PROSITE" id="PS00233">
    <property type="entry name" value="CHIT_BIND_RR_1"/>
    <property type="match status" value="1"/>
</dbReference>